<dbReference type="InterPro" id="IPR001119">
    <property type="entry name" value="SLH_dom"/>
</dbReference>
<dbReference type="InterPro" id="IPR051465">
    <property type="entry name" value="Cell_Envelope_Struct_Comp"/>
</dbReference>
<dbReference type="Proteomes" id="UP001524473">
    <property type="component" value="Unassembled WGS sequence"/>
</dbReference>
<sequence length="732" mass="80147">MSKIRAGFTKMVVLLLILLIAPAVPVSAEPAPAFQDVKTGDWFYPAVDFVTEKGLFHGTGDNKFSPNTAMTRGMFVTVLGRFEGIDPDSYEYQLKTFYDVNPLTWYGPYVAWASGEGVVGGIGDGKFGPENAVSRQDLVTMLYRYLGKPSNGTAQSAGGLEKFADYGSISGYAKPAVEWAFTNKVLNGSGNRLLPKEGATRAQVAQIFYNAYDLLRGQDGEDAEAALEKVEESSRKKLEELTREGGLVSSAAVMTEMGKLAAELETAGTIRNVSQDTEGIFFEYADGTPGGWLMELDGAEAQPASMPMSVRQSGMEGAAVMELETAGLAASNASETVIGNKKILISTYFASRAGIPIYNGMIDKFYNSTKGFSITTKEPTVENLKELNQYGAVFLSIPHAYSPSNGGLYLKLEETYVKGKYFEDRAAGRVGIFNVLSPGSAQGWDEANGDILAAYSYDMELRYVVRAQKFFPHYYNADNPFPNSFVHLGFHHSLDAKYQLSNTFLDAGAGCVSGYDQGIVQPHDFQVMDTMAGVFLGDGGRTVGDARKALLDAGLESKELTISFFKNLQWQVENRKVETIHHEMGNSGLMLWDEEPLPPGELTKYAEELIKKMHEERSGSPLDALLPPNREPIRRVFNDESIRGISSLYRNGSINPSVPYVFAPQSENFVPDFSINLIDENGDGYVKKTPVTAVAVTSRYASVGGGVTEGRWVFYLTPNKELMNFGVSWFSR</sequence>
<proteinExistence type="predicted"/>
<keyword evidence="1" id="KW-0677">Repeat</keyword>
<feature type="chain" id="PRO_5046467434" evidence="2">
    <location>
        <begin position="29"/>
        <end position="732"/>
    </location>
</feature>
<feature type="signal peptide" evidence="2">
    <location>
        <begin position="1"/>
        <end position="28"/>
    </location>
</feature>
<name>A0ABT1RWD8_9FIRM</name>
<dbReference type="EMBL" id="JANFZH010000005">
    <property type="protein sequence ID" value="MCQ4838903.1"/>
    <property type="molecule type" value="Genomic_DNA"/>
</dbReference>
<evidence type="ECO:0000259" key="3">
    <source>
        <dbReference type="PROSITE" id="PS51272"/>
    </source>
</evidence>
<dbReference type="PANTHER" id="PTHR43308">
    <property type="entry name" value="OUTER MEMBRANE PROTEIN ALPHA-RELATED"/>
    <property type="match status" value="1"/>
</dbReference>
<keyword evidence="5" id="KW-1185">Reference proteome</keyword>
<dbReference type="RefSeq" id="WP_066859814.1">
    <property type="nucleotide sequence ID" value="NZ_CABKVV010000008.1"/>
</dbReference>
<evidence type="ECO:0000256" key="1">
    <source>
        <dbReference type="ARBA" id="ARBA00022737"/>
    </source>
</evidence>
<organism evidence="4 5">
    <name type="scientific">Neglectibacter timonensis</name>
    <dbReference type="NCBI Taxonomy" id="1776382"/>
    <lineage>
        <taxon>Bacteria</taxon>
        <taxon>Bacillati</taxon>
        <taxon>Bacillota</taxon>
        <taxon>Clostridia</taxon>
        <taxon>Eubacteriales</taxon>
        <taxon>Oscillospiraceae</taxon>
        <taxon>Neglectibacter</taxon>
    </lineage>
</organism>
<feature type="domain" description="SLH" evidence="3">
    <location>
        <begin position="93"/>
        <end position="156"/>
    </location>
</feature>
<accession>A0ABT1RWD8</accession>
<feature type="domain" description="SLH" evidence="3">
    <location>
        <begin position="160"/>
        <end position="222"/>
    </location>
</feature>
<dbReference type="PANTHER" id="PTHR43308:SF5">
    <property type="entry name" value="S-LAYER PROTEIN _ PEPTIDOGLYCAN ENDO-BETA-N-ACETYLGLUCOSAMINIDASE"/>
    <property type="match status" value="1"/>
</dbReference>
<dbReference type="GeneID" id="90530948"/>
<dbReference type="Pfam" id="PF00395">
    <property type="entry name" value="SLH"/>
    <property type="match status" value="3"/>
</dbReference>
<evidence type="ECO:0000313" key="5">
    <source>
        <dbReference type="Proteomes" id="UP001524473"/>
    </source>
</evidence>
<protein>
    <submittedName>
        <fullName evidence="4">S-layer homology domain-containing protein</fullName>
    </submittedName>
</protein>
<reference evidence="4 5" key="1">
    <citation type="submission" date="2022-06" db="EMBL/GenBank/DDBJ databases">
        <title>Isolation of gut microbiota from human fecal samples.</title>
        <authorList>
            <person name="Pamer E.G."/>
            <person name="Barat B."/>
            <person name="Waligurski E."/>
            <person name="Medina S."/>
            <person name="Paddock L."/>
            <person name="Mostad J."/>
        </authorList>
    </citation>
    <scope>NUCLEOTIDE SEQUENCE [LARGE SCALE GENOMIC DNA]</scope>
    <source>
        <strain evidence="4 5">DFI.9.73</strain>
    </source>
</reference>
<gene>
    <name evidence="4" type="ORF">NE695_03115</name>
</gene>
<keyword evidence="2" id="KW-0732">Signal</keyword>
<feature type="domain" description="SLH" evidence="3">
    <location>
        <begin position="30"/>
        <end position="91"/>
    </location>
</feature>
<dbReference type="PROSITE" id="PS51272">
    <property type="entry name" value="SLH"/>
    <property type="match status" value="3"/>
</dbReference>
<comment type="caution">
    <text evidence="4">The sequence shown here is derived from an EMBL/GenBank/DDBJ whole genome shotgun (WGS) entry which is preliminary data.</text>
</comment>
<evidence type="ECO:0000256" key="2">
    <source>
        <dbReference type="SAM" id="SignalP"/>
    </source>
</evidence>
<evidence type="ECO:0000313" key="4">
    <source>
        <dbReference type="EMBL" id="MCQ4838903.1"/>
    </source>
</evidence>